<name>A0A846RP02_9MICC</name>
<reference evidence="2 3" key="1">
    <citation type="submission" date="2020-03" db="EMBL/GenBank/DDBJ databases">
        <title>Sequencing the genomes of 1000 actinobacteria strains.</title>
        <authorList>
            <person name="Klenk H.-P."/>
        </authorList>
    </citation>
    <scope>NUCLEOTIDE SEQUENCE [LARGE SCALE GENOMIC DNA]</scope>
    <source>
        <strain evidence="2 3">DSM 16403</strain>
    </source>
</reference>
<dbReference type="GO" id="GO:0004222">
    <property type="term" value="F:metalloendopeptidase activity"/>
    <property type="evidence" value="ECO:0007669"/>
    <property type="project" value="TreeGrafter"/>
</dbReference>
<comment type="caution">
    <text evidence="2">The sequence shown here is derived from an EMBL/GenBank/DDBJ whole genome shotgun (WGS) entry which is preliminary data.</text>
</comment>
<keyword evidence="2" id="KW-0378">Hydrolase</keyword>
<dbReference type="PANTHER" id="PTHR21666">
    <property type="entry name" value="PEPTIDASE-RELATED"/>
    <property type="match status" value="1"/>
</dbReference>
<gene>
    <name evidence="2" type="ORF">BJ994_000963</name>
</gene>
<dbReference type="Gene3D" id="2.70.70.10">
    <property type="entry name" value="Glucose Permease (Domain IIA)"/>
    <property type="match status" value="1"/>
</dbReference>
<keyword evidence="3" id="KW-1185">Reference proteome</keyword>
<evidence type="ECO:0000313" key="2">
    <source>
        <dbReference type="EMBL" id="NJC21887.1"/>
    </source>
</evidence>
<dbReference type="SUPFAM" id="SSF51261">
    <property type="entry name" value="Duplicated hybrid motif"/>
    <property type="match status" value="1"/>
</dbReference>
<dbReference type="EMBL" id="JAATJL010000001">
    <property type="protein sequence ID" value="NJC21887.1"/>
    <property type="molecule type" value="Genomic_DNA"/>
</dbReference>
<evidence type="ECO:0000313" key="3">
    <source>
        <dbReference type="Proteomes" id="UP000547458"/>
    </source>
</evidence>
<sequence>MRNQKKTTRHRGGALFVAVLLSVVAPVLPGRAAPSPADAAWDWPLDGTPPVLRPFDRPPERWMAGHRGVDLGASAGSPVASPADGVVVFVGKVVDRPVITIDHGDGHLSSFEPVTALLAEGTVVSAGDAVGHLSSEPHCPRACVHWGVREHGEYVNPLNFVTDRRPSILLPMTTPG</sequence>
<dbReference type="RefSeq" id="WP_342450287.1">
    <property type="nucleotide sequence ID" value="NZ_JAATJL010000001.1"/>
</dbReference>
<dbReference type="Proteomes" id="UP000547458">
    <property type="component" value="Unassembled WGS sequence"/>
</dbReference>
<dbReference type="InterPro" id="IPR050570">
    <property type="entry name" value="Cell_wall_metabolism_enzyme"/>
</dbReference>
<dbReference type="InterPro" id="IPR016047">
    <property type="entry name" value="M23ase_b-sheet_dom"/>
</dbReference>
<feature type="domain" description="M23ase beta-sheet core" evidence="1">
    <location>
        <begin position="65"/>
        <end position="157"/>
    </location>
</feature>
<dbReference type="PANTHER" id="PTHR21666:SF270">
    <property type="entry name" value="MUREIN HYDROLASE ACTIVATOR ENVC"/>
    <property type="match status" value="1"/>
</dbReference>
<accession>A0A846RP02</accession>
<dbReference type="AlphaFoldDB" id="A0A846RP02"/>
<organism evidence="2 3">
    <name type="scientific">Arthrobacter pigmenti</name>
    <dbReference type="NCBI Taxonomy" id="271432"/>
    <lineage>
        <taxon>Bacteria</taxon>
        <taxon>Bacillati</taxon>
        <taxon>Actinomycetota</taxon>
        <taxon>Actinomycetes</taxon>
        <taxon>Micrococcales</taxon>
        <taxon>Micrococcaceae</taxon>
        <taxon>Arthrobacter</taxon>
    </lineage>
</organism>
<proteinExistence type="predicted"/>
<dbReference type="InterPro" id="IPR011055">
    <property type="entry name" value="Dup_hybrid_motif"/>
</dbReference>
<protein>
    <submittedName>
        <fullName evidence="2">Murein DD-endopeptidase MepM/ murein hydrolase activator NlpD</fullName>
    </submittedName>
</protein>
<dbReference type="Pfam" id="PF01551">
    <property type="entry name" value="Peptidase_M23"/>
    <property type="match status" value="1"/>
</dbReference>
<dbReference type="CDD" id="cd12797">
    <property type="entry name" value="M23_peptidase"/>
    <property type="match status" value="1"/>
</dbReference>
<evidence type="ECO:0000259" key="1">
    <source>
        <dbReference type="Pfam" id="PF01551"/>
    </source>
</evidence>